<proteinExistence type="predicted"/>
<sequence>MVKHKLSLILTTLAFSTFDILFSLVGIWFHGNSLSFQQFSNAFAESYDVNKSVSDLFIFSLLRMLFLFVGCFILVFKREVKVLIKLVNKHVVIKLVLNKLGKINKLNVANVLKTNIK</sequence>
<reference evidence="3" key="1">
    <citation type="submission" date="2016-11" db="UniProtKB">
        <authorList>
            <consortium name="WormBaseParasite"/>
        </authorList>
    </citation>
    <scope>IDENTIFICATION</scope>
</reference>
<dbReference type="AlphaFoldDB" id="A0A1I8BVK5"/>
<evidence type="ECO:0000313" key="3">
    <source>
        <dbReference type="WBParaSite" id="MhA1_Contig68.frz3.gene5"/>
    </source>
</evidence>
<evidence type="ECO:0000256" key="1">
    <source>
        <dbReference type="SAM" id="Phobius"/>
    </source>
</evidence>
<dbReference type="Proteomes" id="UP000095281">
    <property type="component" value="Unplaced"/>
</dbReference>
<dbReference type="WBParaSite" id="MhA1_Contig68.frz3.gene5">
    <property type="protein sequence ID" value="MhA1_Contig68.frz3.gene5"/>
    <property type="gene ID" value="MhA1_Contig68.frz3.gene5"/>
</dbReference>
<organism evidence="2 3">
    <name type="scientific">Meloidogyne hapla</name>
    <name type="common">Root-knot nematode worm</name>
    <dbReference type="NCBI Taxonomy" id="6305"/>
    <lineage>
        <taxon>Eukaryota</taxon>
        <taxon>Metazoa</taxon>
        <taxon>Ecdysozoa</taxon>
        <taxon>Nematoda</taxon>
        <taxon>Chromadorea</taxon>
        <taxon>Rhabditida</taxon>
        <taxon>Tylenchina</taxon>
        <taxon>Tylenchomorpha</taxon>
        <taxon>Tylenchoidea</taxon>
        <taxon>Meloidogynidae</taxon>
        <taxon>Meloidogyninae</taxon>
        <taxon>Meloidogyne</taxon>
    </lineage>
</organism>
<name>A0A1I8BVK5_MELHA</name>
<protein>
    <submittedName>
        <fullName evidence="3">7TM_GPCR_Srx domain-containing protein</fullName>
    </submittedName>
</protein>
<keyword evidence="1" id="KW-1133">Transmembrane helix</keyword>
<keyword evidence="2" id="KW-1185">Reference proteome</keyword>
<feature type="transmembrane region" description="Helical" evidence="1">
    <location>
        <begin position="7"/>
        <end position="29"/>
    </location>
</feature>
<accession>A0A1I8BVK5</accession>
<keyword evidence="1" id="KW-0472">Membrane</keyword>
<feature type="transmembrane region" description="Helical" evidence="1">
    <location>
        <begin position="56"/>
        <end position="76"/>
    </location>
</feature>
<keyword evidence="1" id="KW-0812">Transmembrane</keyword>
<evidence type="ECO:0000313" key="2">
    <source>
        <dbReference type="Proteomes" id="UP000095281"/>
    </source>
</evidence>